<dbReference type="PROSITE" id="PS50110">
    <property type="entry name" value="RESPONSE_REGULATORY"/>
    <property type="match status" value="1"/>
</dbReference>
<gene>
    <name evidence="2" type="ORF">S01H1_14309</name>
</gene>
<dbReference type="Gene3D" id="3.40.50.2300">
    <property type="match status" value="1"/>
</dbReference>
<dbReference type="GO" id="GO:0000160">
    <property type="term" value="P:phosphorelay signal transduction system"/>
    <property type="evidence" value="ECO:0007669"/>
    <property type="project" value="InterPro"/>
</dbReference>
<feature type="domain" description="Response regulatory" evidence="1">
    <location>
        <begin position="2"/>
        <end position="32"/>
    </location>
</feature>
<dbReference type="AlphaFoldDB" id="X0T4G8"/>
<reference evidence="2" key="1">
    <citation type="journal article" date="2014" name="Front. Microbiol.">
        <title>High frequency of phylogenetically diverse reductive dehalogenase-homologous genes in deep subseafloor sedimentary metagenomes.</title>
        <authorList>
            <person name="Kawai M."/>
            <person name="Futagami T."/>
            <person name="Toyoda A."/>
            <person name="Takaki Y."/>
            <person name="Nishi S."/>
            <person name="Hori S."/>
            <person name="Arai W."/>
            <person name="Tsubouchi T."/>
            <person name="Morono Y."/>
            <person name="Uchiyama I."/>
            <person name="Ito T."/>
            <person name="Fujiyama A."/>
            <person name="Inagaki F."/>
            <person name="Takami H."/>
        </authorList>
    </citation>
    <scope>NUCLEOTIDE SEQUENCE</scope>
    <source>
        <strain evidence="2">Expedition CK06-06</strain>
    </source>
</reference>
<evidence type="ECO:0000259" key="1">
    <source>
        <dbReference type="PROSITE" id="PS50110"/>
    </source>
</evidence>
<evidence type="ECO:0000313" key="2">
    <source>
        <dbReference type="EMBL" id="GAF83052.1"/>
    </source>
</evidence>
<dbReference type="SUPFAM" id="SSF52172">
    <property type="entry name" value="CheY-like"/>
    <property type="match status" value="1"/>
</dbReference>
<name>X0T4G8_9ZZZZ</name>
<dbReference type="InterPro" id="IPR001789">
    <property type="entry name" value="Sig_transdc_resp-reg_receiver"/>
</dbReference>
<protein>
    <recommendedName>
        <fullName evidence="1">Response regulatory domain-containing protein</fullName>
    </recommendedName>
</protein>
<sequence length="32" mass="3603">MRILIVDDNKVSLSLLENLLKNNGYKVVSAEN</sequence>
<proteinExistence type="predicted"/>
<dbReference type="EMBL" id="BARS01007433">
    <property type="protein sequence ID" value="GAF83052.1"/>
    <property type="molecule type" value="Genomic_DNA"/>
</dbReference>
<comment type="caution">
    <text evidence="2">The sequence shown here is derived from an EMBL/GenBank/DDBJ whole genome shotgun (WGS) entry which is preliminary data.</text>
</comment>
<accession>X0T4G8</accession>
<feature type="non-terminal residue" evidence="2">
    <location>
        <position position="32"/>
    </location>
</feature>
<dbReference type="InterPro" id="IPR011006">
    <property type="entry name" value="CheY-like_superfamily"/>
</dbReference>
<organism evidence="2">
    <name type="scientific">marine sediment metagenome</name>
    <dbReference type="NCBI Taxonomy" id="412755"/>
    <lineage>
        <taxon>unclassified sequences</taxon>
        <taxon>metagenomes</taxon>
        <taxon>ecological metagenomes</taxon>
    </lineage>
</organism>